<dbReference type="OrthoDB" id="127805at2"/>
<reference evidence="2" key="1">
    <citation type="submission" date="2015-10" db="EMBL/GenBank/DDBJ databases">
        <title>Draft genome sequence of Salegentibacter mishustinae KCTC 12263.</title>
        <authorList>
            <person name="Lin W."/>
            <person name="Zheng Q."/>
        </authorList>
    </citation>
    <scope>NUCLEOTIDE SEQUENCE [LARGE SCALE GENOMIC DNA]</scope>
    <source>
        <strain evidence="2">KCTC 12263</strain>
    </source>
</reference>
<keyword evidence="3" id="KW-1185">Reference proteome</keyword>
<dbReference type="Proteomes" id="UP000051643">
    <property type="component" value="Unassembled WGS sequence"/>
</dbReference>
<accession>A0A0Q9ZDM3</accession>
<protein>
    <recommendedName>
        <fullName evidence="1">DUF1835 domain-containing protein</fullName>
    </recommendedName>
</protein>
<evidence type="ECO:0000259" key="1">
    <source>
        <dbReference type="Pfam" id="PF08874"/>
    </source>
</evidence>
<dbReference type="Pfam" id="PF08874">
    <property type="entry name" value="DUF1835"/>
    <property type="match status" value="1"/>
</dbReference>
<dbReference type="AlphaFoldDB" id="A0A0Q9ZDM3"/>
<dbReference type="EMBL" id="LKTP01000037">
    <property type="protein sequence ID" value="KRG27278.1"/>
    <property type="molecule type" value="Genomic_DNA"/>
</dbReference>
<organism evidence="2 3">
    <name type="scientific">Salegentibacter mishustinae</name>
    <dbReference type="NCBI Taxonomy" id="270918"/>
    <lineage>
        <taxon>Bacteria</taxon>
        <taxon>Pseudomonadati</taxon>
        <taxon>Bacteroidota</taxon>
        <taxon>Flavobacteriia</taxon>
        <taxon>Flavobacteriales</taxon>
        <taxon>Flavobacteriaceae</taxon>
        <taxon>Salegentibacter</taxon>
    </lineage>
</organism>
<gene>
    <name evidence="2" type="ORF">APR42_12305</name>
</gene>
<evidence type="ECO:0000313" key="2">
    <source>
        <dbReference type="EMBL" id="KRG27278.1"/>
    </source>
</evidence>
<comment type="caution">
    <text evidence="2">The sequence shown here is derived from an EMBL/GenBank/DDBJ whole genome shotgun (WGS) entry which is preliminary data.</text>
</comment>
<evidence type="ECO:0000313" key="3">
    <source>
        <dbReference type="Proteomes" id="UP000051643"/>
    </source>
</evidence>
<dbReference type="InterPro" id="IPR014973">
    <property type="entry name" value="DUF1835"/>
</dbReference>
<name>A0A0Q9ZDM3_9FLAO</name>
<dbReference type="RefSeq" id="WP_057483173.1">
    <property type="nucleotide sequence ID" value="NZ_BMWR01000007.1"/>
</dbReference>
<proteinExistence type="predicted"/>
<feature type="domain" description="DUF1835" evidence="1">
    <location>
        <begin position="7"/>
        <end position="91"/>
    </location>
</feature>
<sequence length="310" mass="36521">MTKKALHIVNGDSLTAQVEELNLPGEIIVWRELLCEGPCTKEVGSKEFIKQREKFLKEAYDISAENYQERFVSQLKKLKAAKDYDHVVLWFEFDLFCHINMIAAISFYLEHKKEVPFYLVCSKRLKGEDEFLPLSSLSEKNLLNHFKHKIELKEQDLEIASLVWELYCSNDPLKLKKQIKKTSNFEYLSSCMRAHIERFPNSRTGINSLEKNVLKLVKNHHITSYNQLLGYALQYQGYYGYSDSQMERVLEKLKIFYTMENDKIILTQDGIDVLEKKKNFYRDLINDEYYGGAKIYDFLYDSDSHKVLKL</sequence>
<dbReference type="STRING" id="270918.APR42_12305"/>